<evidence type="ECO:0000313" key="2">
    <source>
        <dbReference type="Proteomes" id="UP000490939"/>
    </source>
</evidence>
<evidence type="ECO:0000313" key="1">
    <source>
        <dbReference type="EMBL" id="KAE9994358.1"/>
    </source>
</evidence>
<dbReference type="AlphaFoldDB" id="A0A8H3ZFI2"/>
<dbReference type="EMBL" id="WNWR01000008">
    <property type="protein sequence ID" value="KAE9994358.1"/>
    <property type="molecule type" value="Genomic_DNA"/>
</dbReference>
<dbReference type="Proteomes" id="UP000490939">
    <property type="component" value="Unassembled WGS sequence"/>
</dbReference>
<sequence>MTKQPSSFLSLPHELRQKIILNTYDDGTDTKQIGEYKFSMCGLVHMVHKELFSGDLRRGRYTTVFLPRLVKAVDAWSVVLKDVHPKCEADVGYVVQNLGNVKWIKFTIMPTRPKKSRFLALPRELRQQILAETLNLEVCCPEPIMNSARRRAMAYILANWKKTKYLGGLNYTFSIPALRGIESWVEILKEAFSDVVEDVEYVAGKDELLQLLRHPPEKQLWGEEALE</sequence>
<organism evidence="1 2">
    <name type="scientific">Venturia inaequalis</name>
    <name type="common">Apple scab fungus</name>
    <dbReference type="NCBI Taxonomy" id="5025"/>
    <lineage>
        <taxon>Eukaryota</taxon>
        <taxon>Fungi</taxon>
        <taxon>Dikarya</taxon>
        <taxon>Ascomycota</taxon>
        <taxon>Pezizomycotina</taxon>
        <taxon>Dothideomycetes</taxon>
        <taxon>Pleosporomycetidae</taxon>
        <taxon>Venturiales</taxon>
        <taxon>Venturiaceae</taxon>
        <taxon>Venturia</taxon>
    </lineage>
</organism>
<gene>
    <name evidence="1" type="ORF">EG327_010798</name>
</gene>
<reference evidence="1 2" key="1">
    <citation type="submission" date="2019-07" db="EMBL/GenBank/DDBJ databases">
        <title>Venturia inaequalis Genome Resource.</title>
        <authorList>
            <person name="Lichtner F.J."/>
        </authorList>
    </citation>
    <scope>NUCLEOTIDE SEQUENCE [LARGE SCALE GENOMIC DNA]</scope>
    <source>
        <strain evidence="1 2">DMI_063113</strain>
    </source>
</reference>
<comment type="caution">
    <text evidence="1">The sequence shown here is derived from an EMBL/GenBank/DDBJ whole genome shotgun (WGS) entry which is preliminary data.</text>
</comment>
<keyword evidence="2" id="KW-1185">Reference proteome</keyword>
<name>A0A8H3ZFI2_VENIN</name>
<proteinExistence type="predicted"/>
<protein>
    <submittedName>
        <fullName evidence="1">Uncharacterized protein</fullName>
    </submittedName>
</protein>
<accession>A0A8H3ZFI2</accession>